<dbReference type="Proteomes" id="UP000305067">
    <property type="component" value="Unassembled WGS sequence"/>
</dbReference>
<keyword evidence="2" id="KW-1185">Reference proteome</keyword>
<dbReference type="EMBL" id="ML178840">
    <property type="protein sequence ID" value="TFK98360.1"/>
    <property type="molecule type" value="Genomic_DNA"/>
</dbReference>
<dbReference type="AlphaFoldDB" id="A0A5C3QD59"/>
<sequence length="189" mass="21359">MNSDVFQRPRPNPTNAQHSGLRYCRQKGELTEWFDICRSIEVDLSVLGVLWKLQFKELALYKGRNQGAFGLPDSRTLTRPVFYQNETHALLLHLLSVPRPQRDTEIDSPRPSSLELSAGGCVATALAPSSTDQSAAKNGAEVKFIKCSIFWRALLVRSSFKFIHSSPAFRTVQEVQNRFIILDSRTTCF</sequence>
<protein>
    <submittedName>
        <fullName evidence="1">Uncharacterized protein</fullName>
    </submittedName>
</protein>
<evidence type="ECO:0000313" key="2">
    <source>
        <dbReference type="Proteomes" id="UP000305067"/>
    </source>
</evidence>
<proteinExistence type="predicted"/>
<organism evidence="1 2">
    <name type="scientific">Pterulicium gracile</name>
    <dbReference type="NCBI Taxonomy" id="1884261"/>
    <lineage>
        <taxon>Eukaryota</taxon>
        <taxon>Fungi</taxon>
        <taxon>Dikarya</taxon>
        <taxon>Basidiomycota</taxon>
        <taxon>Agaricomycotina</taxon>
        <taxon>Agaricomycetes</taxon>
        <taxon>Agaricomycetidae</taxon>
        <taxon>Agaricales</taxon>
        <taxon>Pleurotineae</taxon>
        <taxon>Pterulaceae</taxon>
        <taxon>Pterulicium</taxon>
    </lineage>
</organism>
<evidence type="ECO:0000313" key="1">
    <source>
        <dbReference type="EMBL" id="TFK98360.1"/>
    </source>
</evidence>
<reference evidence="1 2" key="1">
    <citation type="journal article" date="2019" name="Nat. Ecol. Evol.">
        <title>Megaphylogeny resolves global patterns of mushroom evolution.</title>
        <authorList>
            <person name="Varga T."/>
            <person name="Krizsan K."/>
            <person name="Foldi C."/>
            <person name="Dima B."/>
            <person name="Sanchez-Garcia M."/>
            <person name="Sanchez-Ramirez S."/>
            <person name="Szollosi G.J."/>
            <person name="Szarkandi J.G."/>
            <person name="Papp V."/>
            <person name="Albert L."/>
            <person name="Andreopoulos W."/>
            <person name="Angelini C."/>
            <person name="Antonin V."/>
            <person name="Barry K.W."/>
            <person name="Bougher N.L."/>
            <person name="Buchanan P."/>
            <person name="Buyck B."/>
            <person name="Bense V."/>
            <person name="Catcheside P."/>
            <person name="Chovatia M."/>
            <person name="Cooper J."/>
            <person name="Damon W."/>
            <person name="Desjardin D."/>
            <person name="Finy P."/>
            <person name="Geml J."/>
            <person name="Haridas S."/>
            <person name="Hughes K."/>
            <person name="Justo A."/>
            <person name="Karasinski D."/>
            <person name="Kautmanova I."/>
            <person name="Kiss B."/>
            <person name="Kocsube S."/>
            <person name="Kotiranta H."/>
            <person name="LaButti K.M."/>
            <person name="Lechner B.E."/>
            <person name="Liimatainen K."/>
            <person name="Lipzen A."/>
            <person name="Lukacs Z."/>
            <person name="Mihaltcheva S."/>
            <person name="Morgado L.N."/>
            <person name="Niskanen T."/>
            <person name="Noordeloos M.E."/>
            <person name="Ohm R.A."/>
            <person name="Ortiz-Santana B."/>
            <person name="Ovrebo C."/>
            <person name="Racz N."/>
            <person name="Riley R."/>
            <person name="Savchenko A."/>
            <person name="Shiryaev A."/>
            <person name="Soop K."/>
            <person name="Spirin V."/>
            <person name="Szebenyi C."/>
            <person name="Tomsovsky M."/>
            <person name="Tulloss R.E."/>
            <person name="Uehling J."/>
            <person name="Grigoriev I.V."/>
            <person name="Vagvolgyi C."/>
            <person name="Papp T."/>
            <person name="Martin F.M."/>
            <person name="Miettinen O."/>
            <person name="Hibbett D.S."/>
            <person name="Nagy L.G."/>
        </authorList>
    </citation>
    <scope>NUCLEOTIDE SEQUENCE [LARGE SCALE GENOMIC DNA]</scope>
    <source>
        <strain evidence="1 2">CBS 309.79</strain>
    </source>
</reference>
<accession>A0A5C3QD59</accession>
<gene>
    <name evidence="1" type="ORF">BDV98DRAFT_210613</name>
</gene>
<name>A0A5C3QD59_9AGAR</name>